<dbReference type="Pfam" id="PF07228">
    <property type="entry name" value="SpoIIE"/>
    <property type="match status" value="1"/>
</dbReference>
<dbReference type="InterPro" id="IPR014221">
    <property type="entry name" value="SpoII_E"/>
</dbReference>
<dbReference type="SUPFAM" id="SSF81606">
    <property type="entry name" value="PP2C-like"/>
    <property type="match status" value="1"/>
</dbReference>
<name>A0AAV4LEG9_9BACL</name>
<feature type="domain" description="PPM-type phosphatase" evidence="2">
    <location>
        <begin position="293"/>
        <end position="503"/>
    </location>
</feature>
<keyword evidence="4" id="KW-1185">Reference proteome</keyword>
<dbReference type="GO" id="GO:0004722">
    <property type="term" value="F:protein serine/threonine phosphatase activity"/>
    <property type="evidence" value="ECO:0007669"/>
    <property type="project" value="InterPro"/>
</dbReference>
<gene>
    <name evidence="3" type="ORF">DNHGIG_16120</name>
</gene>
<dbReference type="RefSeq" id="WP_282199206.1">
    <property type="nucleotide sequence ID" value="NZ_BOQE01000001.1"/>
</dbReference>
<proteinExistence type="predicted"/>
<dbReference type="InterPro" id="IPR045768">
    <property type="entry name" value="SpoIIE_N"/>
</dbReference>
<dbReference type="InterPro" id="IPR001932">
    <property type="entry name" value="PPM-type_phosphatase-like_dom"/>
</dbReference>
<protein>
    <recommendedName>
        <fullName evidence="2">PPM-type phosphatase domain-containing protein</fullName>
    </recommendedName>
</protein>
<evidence type="ECO:0000256" key="1">
    <source>
        <dbReference type="ARBA" id="ARBA00022801"/>
    </source>
</evidence>
<dbReference type="NCBIfam" id="TIGR02865">
    <property type="entry name" value="spore_II_E"/>
    <property type="match status" value="1"/>
</dbReference>
<sequence>MSQVAVGLEESLAAFVLLFLTPKSLIEQIARYVPGTHQHALSQQDYARRIRELMDNRIREVSNVFQELSNTFSQISASQVRPPDELLNKTLEHVSQQVCAGCFKRGQCWSKHFMETYQGMVDSLAMIDIDGYVDARNLAPALKRRCIKTEQITNALNRAAEFVKRDAKWQALLAENRDLVASQLTGVAKIMSELAGEIRKENHVSADQEEHIMAALEQLGLTIRTVDIICLDEGKVEIEVTYAGCGDYNECAKVIAPLLSEILGENITVAQKRAESEGFCTVTLTSAKVYNVEVGVASAAKDGKMLSGDSFTSLDVGNGKYAVAVSDGMGNGERAMQESSAAIRLLQQLLKAGFDEQLAIKTVNSVLLLRSQEEIFATMDLALIDLYSAKTEFLKIGSAPSFIKRGSEAFPICGANIPIGILQDIEIQSVEADLQEGDFLILVSDGVFDAAKQMENSEVWLKTQIESIETNDPQAIADVLLELAVRMNHGEINDDMTVLVAKIERFQPEWSTIKIPGLKKIKRKKGGKQNIVPLSQGSPTA</sequence>
<dbReference type="InterPro" id="IPR052016">
    <property type="entry name" value="Bact_Sigma-Reg"/>
</dbReference>
<dbReference type="SMART" id="SM00331">
    <property type="entry name" value="PP2C_SIG"/>
    <property type="match status" value="1"/>
</dbReference>
<evidence type="ECO:0000313" key="4">
    <source>
        <dbReference type="Proteomes" id="UP001057291"/>
    </source>
</evidence>
<dbReference type="Gene3D" id="3.60.40.10">
    <property type="entry name" value="PPM-type phosphatase domain"/>
    <property type="match status" value="1"/>
</dbReference>
<accession>A0AAV4LEG9</accession>
<reference evidence="3" key="1">
    <citation type="journal article" date="2023" name="Int. J. Syst. Evol. Microbiol.">
        <title>Collibacillus ludicampi gen. nov., sp. nov., a new soil bacterium of the family Alicyclobacillaceae.</title>
        <authorList>
            <person name="Jojima T."/>
            <person name="Ioku Y."/>
            <person name="Fukuta Y."/>
            <person name="Shirasaka N."/>
            <person name="Matsumura Y."/>
            <person name="Mori M."/>
        </authorList>
    </citation>
    <scope>NUCLEOTIDE SEQUENCE</scope>
    <source>
        <strain evidence="3">TP075</strain>
    </source>
</reference>
<dbReference type="Pfam" id="PF19732">
    <property type="entry name" value="SpoIIE_N"/>
    <property type="match status" value="1"/>
</dbReference>
<organism evidence="3 4">
    <name type="scientific">Collibacillus ludicampi</name>
    <dbReference type="NCBI Taxonomy" id="2771369"/>
    <lineage>
        <taxon>Bacteria</taxon>
        <taxon>Bacillati</taxon>
        <taxon>Bacillota</taxon>
        <taxon>Bacilli</taxon>
        <taxon>Bacillales</taxon>
        <taxon>Alicyclobacillaceae</taxon>
        <taxon>Collibacillus</taxon>
    </lineage>
</organism>
<dbReference type="PANTHER" id="PTHR43156:SF2">
    <property type="entry name" value="STAGE II SPORULATION PROTEIN E"/>
    <property type="match status" value="1"/>
</dbReference>
<dbReference type="SMART" id="SM00332">
    <property type="entry name" value="PP2Cc"/>
    <property type="match status" value="1"/>
</dbReference>
<keyword evidence="1" id="KW-0378">Hydrolase</keyword>
<evidence type="ECO:0000313" key="3">
    <source>
        <dbReference type="EMBL" id="GIM46063.1"/>
    </source>
</evidence>
<dbReference type="PROSITE" id="PS51746">
    <property type="entry name" value="PPM_2"/>
    <property type="match status" value="1"/>
</dbReference>
<comment type="caution">
    <text evidence="3">The sequence shown here is derived from an EMBL/GenBank/DDBJ whole genome shotgun (WGS) entry which is preliminary data.</text>
</comment>
<dbReference type="AlphaFoldDB" id="A0AAV4LEG9"/>
<evidence type="ECO:0000259" key="2">
    <source>
        <dbReference type="PROSITE" id="PS51746"/>
    </source>
</evidence>
<dbReference type="Proteomes" id="UP001057291">
    <property type="component" value="Unassembled WGS sequence"/>
</dbReference>
<dbReference type="InterPro" id="IPR036457">
    <property type="entry name" value="PPM-type-like_dom_sf"/>
</dbReference>
<dbReference type="EMBL" id="BOQE01000001">
    <property type="protein sequence ID" value="GIM46063.1"/>
    <property type="molecule type" value="Genomic_DNA"/>
</dbReference>
<dbReference type="PANTHER" id="PTHR43156">
    <property type="entry name" value="STAGE II SPORULATION PROTEIN E-RELATED"/>
    <property type="match status" value="1"/>
</dbReference>